<keyword evidence="5" id="KW-1185">Reference proteome</keyword>
<dbReference type="KEGG" id="kmn:HW532_04215"/>
<gene>
    <name evidence="4" type="ORF">HW532_04215</name>
</gene>
<keyword evidence="4" id="KW-0378">Hydrolase</keyword>
<feature type="domain" description="GTA TIM-barrel-like" evidence="1">
    <location>
        <begin position="437"/>
        <end position="737"/>
    </location>
</feature>
<dbReference type="InterPro" id="IPR025195">
    <property type="entry name" value="GTA_TIM_dom"/>
</dbReference>
<dbReference type="CDD" id="cd19607">
    <property type="entry name" value="GTA_TIM-barrel-like"/>
    <property type="match status" value="1"/>
</dbReference>
<name>A0A7S8HAZ3_9HYPH</name>
<evidence type="ECO:0000259" key="2">
    <source>
        <dbReference type="Pfam" id="PF13550"/>
    </source>
</evidence>
<evidence type="ECO:0000313" key="4">
    <source>
        <dbReference type="EMBL" id="QPC41986.1"/>
    </source>
</evidence>
<dbReference type="Pfam" id="PF13550">
    <property type="entry name" value="Phage-tail_3"/>
    <property type="match status" value="1"/>
</dbReference>
<dbReference type="InterPro" id="IPR056490">
    <property type="entry name" value="Rcc01698_C"/>
</dbReference>
<dbReference type="InterPro" id="IPR017853">
    <property type="entry name" value="GH"/>
</dbReference>
<organism evidence="4 5">
    <name type="scientific">Kaustia mangrovi</name>
    <dbReference type="NCBI Taxonomy" id="2593653"/>
    <lineage>
        <taxon>Bacteria</taxon>
        <taxon>Pseudomonadati</taxon>
        <taxon>Pseudomonadota</taxon>
        <taxon>Alphaproteobacteria</taxon>
        <taxon>Hyphomicrobiales</taxon>
        <taxon>Parvibaculaceae</taxon>
        <taxon>Kaustia</taxon>
    </lineage>
</organism>
<feature type="domain" description="Tip attachment protein J" evidence="2">
    <location>
        <begin position="795"/>
        <end position="957"/>
    </location>
</feature>
<feature type="domain" description="Rcc01698-like C-terminal" evidence="3">
    <location>
        <begin position="1049"/>
        <end position="1148"/>
    </location>
</feature>
<dbReference type="Gene3D" id="3.20.20.80">
    <property type="entry name" value="Glycosidases"/>
    <property type="match status" value="1"/>
</dbReference>
<sequence length="1307" mass="141157">MATLVFQFAGQALGTMVGGPLGGMIGRAVGGLAGSVVDQALLGGRTRHVEGPRLDDLQVQASSEGVPIPRLFGRVRVSGQVIWATNFEEEITTHTERAGGKSTATSTSGVRVTEYKYYGNFAVALSEGPVSRIGRVWADGKEIDIGQFTWRFYRGDEEQLPDSLIEAKEGAGNAPAYRGLAYIVFERMPLTNFGNRLPQLAFEVFNAPDDVEGLVKAVNIIPGATEFGYDTKPIRRDAGWGETAAENTHTAAERTDWSVSMDQLQSSCRNVGAASLVVAWFGDDLRCGSCTLKPGVESRGKETKPESWRVGNLTRSSARLVSRVEGKAAFAGTPSDRSVIRAIRDLKERGLEVVFYPFILMDVPPDNALPDPHGGAPGQPAYPWRGRITCDPAPDQMGTPDKTAALTADVDAFFGDAAPGDFFRFANRVFYLGPSEWSLRRMILHYAHLCALAGGVDAFLIASEMVGLTTLRDGPDHYPAVDRLAELAGDVAEILPDAKISYAADWSEYFGHHLQDGSGDAFFHLDPLWMSDAVDFVGIDNYMPLADWRDGQAHLDREAGVRSPYDLDYLKANIAGGEGFDWYYASGADRQLQIRTPITDGAHGKPWVFRNKDLVSWWSNPHYDRPGGVEAASATAWVPEAKPIWFTEIGCPAVDKGANQPNSFNDARSSESALPYFSSGARDDFMQRRYLQAFHEYWSGEAGTARNPVSAVYGAEMVPPERMFIWAWDARPFPTFPYRADVWADGPNYEAGHWLNGRMGAASLGALVSAIIDSGGGVAHDTSALEGVIDGYLIDRPMSARNALEPLSLAFSFDAVESGGRIRFRHRGAGPVIALGEGDLVEEAADQPLVRVTRAQESELPASVRLSYVDSLVDYRKAAVETRRLVGHSIRQSSADLPAVISQSLAQARAEVWLQDVWAGRERARFALPRGHMALEPGDTVALGLGGRERLLRIESVADGMARRVEAVSLDPGVYEAVAGPHRAARPQMPPVYGKPVLEFLDLPLMTGEETPHAGYFAGFAKPWPGGLAIARSASGSGFEHNRTLDAPATMGETLDALAPGPTGRWHRGGAVRVKLFSGALSSVDPLQLFGGANVAALRGVGGGWEVFQFRGAELVGPNTYRLSGLLRGQSGSEAAMAAEHPAGTRFVLLNGAVMQAAMALDEVGLAFTYRYGPANRDIGDEAFAQDVHAFAGTGLKPLSPVHVRWMRDPVAGHVSLSWIRRTRRGGDSWDQLDVPLGEDAEAYEVDILDGADAVVRTIATATPDAVYTAGDQMADFTTIPASFDVVVYQISATYGRGTGRRTTIDG</sequence>
<dbReference type="RefSeq" id="WP_213163213.1">
    <property type="nucleotide sequence ID" value="NZ_CP058214.1"/>
</dbReference>
<reference evidence="4 5" key="1">
    <citation type="submission" date="2020-06" db="EMBL/GenBank/DDBJ databases">
        <title>Genome sequence of 2 isolates from Red Sea Mangroves.</title>
        <authorList>
            <person name="Sefrji F."/>
            <person name="Michoud G."/>
            <person name="Merlino G."/>
            <person name="Daffonchio D."/>
        </authorList>
    </citation>
    <scope>NUCLEOTIDE SEQUENCE [LARGE SCALE GENOMIC DNA]</scope>
    <source>
        <strain evidence="4 5">R1DC25</strain>
    </source>
</reference>
<proteinExistence type="predicted"/>
<evidence type="ECO:0000259" key="3">
    <source>
        <dbReference type="Pfam" id="PF23666"/>
    </source>
</evidence>
<dbReference type="EMBL" id="CP058214">
    <property type="protein sequence ID" value="QPC41986.1"/>
    <property type="molecule type" value="Genomic_DNA"/>
</dbReference>
<accession>A0A7S8HAZ3</accession>
<dbReference type="Pfam" id="PF13547">
    <property type="entry name" value="GTA_TIM"/>
    <property type="match status" value="1"/>
</dbReference>
<protein>
    <submittedName>
        <fullName evidence="4">Glycoside hydrolase/phage tail family protein</fullName>
    </submittedName>
</protein>
<dbReference type="SUPFAM" id="SSF51445">
    <property type="entry name" value="(Trans)glycosidases"/>
    <property type="match status" value="1"/>
</dbReference>
<dbReference type="GO" id="GO:0016787">
    <property type="term" value="F:hydrolase activity"/>
    <property type="evidence" value="ECO:0007669"/>
    <property type="project" value="UniProtKB-KW"/>
</dbReference>
<evidence type="ECO:0000259" key="1">
    <source>
        <dbReference type="Pfam" id="PF13547"/>
    </source>
</evidence>
<dbReference type="InterPro" id="IPR032876">
    <property type="entry name" value="J_dom"/>
</dbReference>
<evidence type="ECO:0000313" key="5">
    <source>
        <dbReference type="Proteomes" id="UP000593594"/>
    </source>
</evidence>
<dbReference type="Proteomes" id="UP000593594">
    <property type="component" value="Chromosome"/>
</dbReference>
<dbReference type="Pfam" id="PF23666">
    <property type="entry name" value="Rcc01698_C"/>
    <property type="match status" value="1"/>
</dbReference>